<dbReference type="NCBIfam" id="TIGR00312">
    <property type="entry name" value="cbiD"/>
    <property type="match status" value="1"/>
</dbReference>
<keyword evidence="6" id="KW-0812">Transmembrane</keyword>
<dbReference type="GO" id="GO:0032259">
    <property type="term" value="P:methylation"/>
    <property type="evidence" value="ECO:0007669"/>
    <property type="project" value="UniProtKB-KW"/>
</dbReference>
<reference evidence="7" key="1">
    <citation type="journal article" date="2015" name="ISME J.">
        <title>Draft Genome Sequence of Streptomyces incarnatus NRRL8089, which Produces the Nucleoside Antibiotic Sinefungin.</title>
        <authorList>
            <person name="Oshima K."/>
            <person name="Hattori M."/>
            <person name="Shimizu H."/>
            <person name="Fukuda K."/>
            <person name="Nemoto M."/>
            <person name="Inagaki K."/>
            <person name="Tamura T."/>
        </authorList>
    </citation>
    <scope>NUCLEOTIDE SEQUENCE</scope>
    <source>
        <strain evidence="7">FACHB-1375</strain>
    </source>
</reference>
<keyword evidence="8" id="KW-1185">Reference proteome</keyword>
<sequence length="396" mass="42927">MTLTRSGYTLPVFACAGAIAALLWLKERKSVPSVSVDLIEPSQIVEIPIEQVSGINEGEALAITRSDPGDNLDLTRNTPIWTLVEFCQEAEEQIVIKGGEGIGRIVDASGEAAIYRYAKRLLRQNLEPLLELESKIQVTIVLPEGRSLAKRTSNAAFGVVDGLSLLGTTGISEPLSAPGHLETALAELREKAGKLSPEREENGENTSSYTQESSILVFCVGENGLDLARQLDIPPERLVKTANWLGPMLVEAIVQGVKGILLFGYHGKLIKLAGGIFHTHHHLADGRLEILTAHCAQVGLPTPALQKVFTSATAEDALKYLRDLDAQSASNWVNLVYSSIALAIDKRSQAYIRTHTEKNVCVGSVLFDRDRQIFVKSEMGYALLSALLGLHTAICN</sequence>
<evidence type="ECO:0000256" key="1">
    <source>
        <dbReference type="ARBA" id="ARBA00022573"/>
    </source>
</evidence>
<dbReference type="PANTHER" id="PTHR35863:SF1">
    <property type="entry name" value="COBALT-PRECORRIN-5B C(1)-METHYLTRANSFERASE"/>
    <property type="match status" value="1"/>
</dbReference>
<dbReference type="InterPro" id="IPR002748">
    <property type="entry name" value="CbiD"/>
</dbReference>
<evidence type="ECO:0000313" key="8">
    <source>
        <dbReference type="Proteomes" id="UP000641646"/>
    </source>
</evidence>
<evidence type="ECO:0000256" key="2">
    <source>
        <dbReference type="ARBA" id="ARBA00022603"/>
    </source>
</evidence>
<accession>A0A926VM03</accession>
<dbReference type="AlphaFoldDB" id="A0A926VM03"/>
<keyword evidence="3 5" id="KW-0808">Transferase</keyword>
<reference evidence="7" key="2">
    <citation type="submission" date="2020-08" db="EMBL/GenBank/DDBJ databases">
        <authorList>
            <person name="Chen M."/>
            <person name="Teng W."/>
            <person name="Zhao L."/>
            <person name="Hu C."/>
            <person name="Zhou Y."/>
            <person name="Han B."/>
            <person name="Song L."/>
            <person name="Shu W."/>
        </authorList>
    </citation>
    <scope>NUCLEOTIDE SEQUENCE</scope>
    <source>
        <strain evidence="7">FACHB-1375</strain>
    </source>
</reference>
<keyword evidence="1 5" id="KW-0169">Cobalamin biosynthesis</keyword>
<organism evidence="7 8">
    <name type="scientific">Aerosakkonema funiforme FACHB-1375</name>
    <dbReference type="NCBI Taxonomy" id="2949571"/>
    <lineage>
        <taxon>Bacteria</taxon>
        <taxon>Bacillati</taxon>
        <taxon>Cyanobacteriota</taxon>
        <taxon>Cyanophyceae</taxon>
        <taxon>Oscillatoriophycideae</taxon>
        <taxon>Aerosakkonematales</taxon>
        <taxon>Aerosakkonemataceae</taxon>
        <taxon>Aerosakkonema</taxon>
    </lineage>
</organism>
<dbReference type="GO" id="GO:0008168">
    <property type="term" value="F:methyltransferase activity"/>
    <property type="evidence" value="ECO:0007669"/>
    <property type="project" value="UniProtKB-UniRule"/>
</dbReference>
<dbReference type="Proteomes" id="UP000641646">
    <property type="component" value="Unassembled WGS sequence"/>
</dbReference>
<evidence type="ECO:0000256" key="4">
    <source>
        <dbReference type="ARBA" id="ARBA00022691"/>
    </source>
</evidence>
<dbReference type="EC" id="2.1.1.195" evidence="5"/>
<evidence type="ECO:0000256" key="5">
    <source>
        <dbReference type="HAMAP-Rule" id="MF_00787"/>
    </source>
</evidence>
<comment type="function">
    <text evidence="5">Catalyzes the methylation of C-1 in cobalt-precorrin-5B to form cobalt-precorrin-6A.</text>
</comment>
<dbReference type="Pfam" id="PF01888">
    <property type="entry name" value="CbiD"/>
    <property type="match status" value="1"/>
</dbReference>
<keyword evidence="6" id="KW-1133">Transmembrane helix</keyword>
<dbReference type="SUPFAM" id="SSF111342">
    <property type="entry name" value="CbiD-like"/>
    <property type="match status" value="1"/>
</dbReference>
<keyword evidence="2 5" id="KW-0489">Methyltransferase</keyword>
<keyword evidence="4 5" id="KW-0949">S-adenosyl-L-methionine</keyword>
<evidence type="ECO:0000256" key="3">
    <source>
        <dbReference type="ARBA" id="ARBA00022679"/>
    </source>
</evidence>
<feature type="transmembrane region" description="Helical" evidence="6">
    <location>
        <begin position="6"/>
        <end position="25"/>
    </location>
</feature>
<comment type="caution">
    <text evidence="7">The sequence shown here is derived from an EMBL/GenBank/DDBJ whole genome shotgun (WGS) entry which is preliminary data.</text>
</comment>
<name>A0A926VM03_9CYAN</name>
<proteinExistence type="inferred from homology"/>
<dbReference type="HAMAP" id="MF_00787">
    <property type="entry name" value="CbiD"/>
    <property type="match status" value="1"/>
</dbReference>
<protein>
    <recommendedName>
        <fullName evidence="5">Cobalt-precorrin-5B C(1)-methyltransferase</fullName>
        <ecNumber evidence="5">2.1.1.195</ecNumber>
    </recommendedName>
    <alternativeName>
        <fullName evidence="5">Cobalt-precorrin-6A synthase</fullName>
    </alternativeName>
</protein>
<dbReference type="EMBL" id="JACJPW010000179">
    <property type="protein sequence ID" value="MBD2186225.1"/>
    <property type="molecule type" value="Genomic_DNA"/>
</dbReference>
<evidence type="ECO:0000313" key="7">
    <source>
        <dbReference type="EMBL" id="MBD2186225.1"/>
    </source>
</evidence>
<evidence type="ECO:0000256" key="6">
    <source>
        <dbReference type="SAM" id="Phobius"/>
    </source>
</evidence>
<dbReference type="GO" id="GO:0019251">
    <property type="term" value="P:anaerobic cobalamin biosynthetic process"/>
    <property type="evidence" value="ECO:0007669"/>
    <property type="project" value="UniProtKB-UniRule"/>
</dbReference>
<comment type="similarity">
    <text evidence="5">Belongs to the CbiD family.</text>
</comment>
<dbReference type="PIRSF" id="PIRSF026782">
    <property type="entry name" value="CbiD"/>
    <property type="match status" value="1"/>
</dbReference>
<gene>
    <name evidence="5" type="primary">cbiD</name>
    <name evidence="7" type="ORF">H6G03_35090</name>
</gene>
<keyword evidence="6" id="KW-0472">Membrane</keyword>
<dbReference type="InterPro" id="IPR036074">
    <property type="entry name" value="CbiD_sf"/>
</dbReference>
<dbReference type="Gene3D" id="3.30.2110.10">
    <property type="entry name" value="CbiD-like"/>
    <property type="match status" value="1"/>
</dbReference>
<comment type="catalytic activity">
    <reaction evidence="5">
        <text>Co-precorrin-5B + S-adenosyl-L-methionine = Co-precorrin-6A + S-adenosyl-L-homocysteine</text>
        <dbReference type="Rhea" id="RHEA:26285"/>
        <dbReference type="ChEBI" id="CHEBI:57856"/>
        <dbReference type="ChEBI" id="CHEBI:59789"/>
        <dbReference type="ChEBI" id="CHEBI:60063"/>
        <dbReference type="ChEBI" id="CHEBI:60064"/>
        <dbReference type="EC" id="2.1.1.195"/>
    </reaction>
</comment>
<dbReference type="PANTHER" id="PTHR35863">
    <property type="entry name" value="COBALT-PRECORRIN-5B C(1)-METHYLTRANSFERASE"/>
    <property type="match status" value="1"/>
</dbReference>
<comment type="pathway">
    <text evidence="5">Cofactor biosynthesis; adenosylcobalamin biosynthesis; cob(II)yrinate a,c-diamide from sirohydrochlorin (anaerobic route): step 6/10.</text>
</comment>
<dbReference type="RefSeq" id="WP_190475340.1">
    <property type="nucleotide sequence ID" value="NZ_JACJPW010000179.1"/>
</dbReference>